<dbReference type="EMBL" id="MLQR01000021">
    <property type="protein sequence ID" value="OIJ14284.1"/>
    <property type="molecule type" value="Genomic_DNA"/>
</dbReference>
<feature type="domain" description="DUF1659" evidence="1">
    <location>
        <begin position="3"/>
        <end position="70"/>
    </location>
</feature>
<gene>
    <name evidence="2" type="ORF">BKP37_08850</name>
    <name evidence="3" type="ORF">BKP37_08905</name>
</gene>
<evidence type="ECO:0000313" key="2">
    <source>
        <dbReference type="EMBL" id="OIJ14274.1"/>
    </source>
</evidence>
<evidence type="ECO:0000313" key="4">
    <source>
        <dbReference type="Proteomes" id="UP000179524"/>
    </source>
</evidence>
<dbReference type="EMBL" id="MLQR01000021">
    <property type="protein sequence ID" value="OIJ14274.1"/>
    <property type="molecule type" value="Genomic_DNA"/>
</dbReference>
<comment type="caution">
    <text evidence="3">The sequence shown here is derived from an EMBL/GenBank/DDBJ whole genome shotgun (WGS) entry which is preliminary data.</text>
</comment>
<reference evidence="3 4" key="1">
    <citation type="submission" date="2016-10" db="EMBL/GenBank/DDBJ databases">
        <title>Draft genome sequences of four alkaliphilic bacteria belonging to the Anaerobacillus genus.</title>
        <authorList>
            <person name="Bassil N.M."/>
            <person name="Lloyd J.R."/>
        </authorList>
    </citation>
    <scope>NUCLEOTIDE SEQUENCE [LARGE SCALE GENOMIC DNA]</scope>
    <source>
        <strain evidence="3 4">DSM 18345</strain>
    </source>
</reference>
<dbReference type="RefSeq" id="WP_071309245.1">
    <property type="nucleotide sequence ID" value="NZ_MLQR01000021.1"/>
</dbReference>
<evidence type="ECO:0000259" key="1">
    <source>
        <dbReference type="Pfam" id="PF07872"/>
    </source>
</evidence>
<evidence type="ECO:0000313" key="3">
    <source>
        <dbReference type="EMBL" id="OIJ14284.1"/>
    </source>
</evidence>
<protein>
    <recommendedName>
        <fullName evidence="1">DUF1659 domain-containing protein</fullName>
    </recommendedName>
</protein>
<dbReference type="Pfam" id="PF07872">
    <property type="entry name" value="DUF1659"/>
    <property type="match status" value="1"/>
</dbReference>
<dbReference type="Proteomes" id="UP000179524">
    <property type="component" value="Unassembled WGS sequence"/>
</dbReference>
<accession>A0A1S2LPK1</accession>
<organism evidence="3 4">
    <name type="scientific">Anaerobacillus alkalilacustris</name>
    <dbReference type="NCBI Taxonomy" id="393763"/>
    <lineage>
        <taxon>Bacteria</taxon>
        <taxon>Bacillati</taxon>
        <taxon>Bacillota</taxon>
        <taxon>Bacilli</taxon>
        <taxon>Bacillales</taxon>
        <taxon>Bacillaceae</taxon>
        <taxon>Anaerobacillus</taxon>
    </lineage>
</organism>
<sequence>MNENIMQTRLSLVFHGGFDDEGKEILVTKNFSNIDITATSEQLKNTAQALATLQQFTLEGVTRNNVYDVLN</sequence>
<name>A0A1S2LPK1_9BACI</name>
<dbReference type="OrthoDB" id="48766at2"/>
<keyword evidence="4" id="KW-1185">Reference proteome</keyword>
<dbReference type="InterPro" id="IPR012454">
    <property type="entry name" value="DUF1659"/>
</dbReference>
<dbReference type="AlphaFoldDB" id="A0A1S2LPK1"/>
<proteinExistence type="predicted"/>